<comment type="caution">
    <text evidence="1">The sequence shown here is derived from an EMBL/GenBank/DDBJ whole genome shotgun (WGS) entry which is preliminary data.</text>
</comment>
<dbReference type="EMBL" id="NQMS01000008">
    <property type="protein sequence ID" value="PAV95266.1"/>
    <property type="molecule type" value="Genomic_DNA"/>
</dbReference>
<reference evidence="1 2" key="1">
    <citation type="submission" date="2017-08" db="EMBL/GenBank/DDBJ databases">
        <title>Draft Genome Sequence of Hafnia alvei CITHA-6 Isolated from Raw Bovine Milk.</title>
        <authorList>
            <person name="Culligan E.P."/>
            <person name="Mcsweeney A."/>
            <person name="O'Doherty C."/>
            <person name="Gleeson E."/>
            <person name="O'Riordan D."/>
            <person name="Sleator R.D."/>
        </authorList>
    </citation>
    <scope>NUCLEOTIDE SEQUENCE [LARGE SCALE GENOMIC DNA]</scope>
    <source>
        <strain evidence="1 2">CITHA-6</strain>
    </source>
</reference>
<gene>
    <name evidence="1" type="ORF">CJD50_17665</name>
</gene>
<dbReference type="RefSeq" id="WP_095661671.1">
    <property type="nucleotide sequence ID" value="NZ_NQMS01000008.1"/>
</dbReference>
<evidence type="ECO:0000313" key="2">
    <source>
        <dbReference type="Proteomes" id="UP000218796"/>
    </source>
</evidence>
<sequence>MTHISEIPAGTLVKQAHAGVKLIADQYPDAAAILRETITRFDVLCEVHQQTQKQRDALADDTEYLKMRLKELDLTVGRLILAMRAAVIEAEHGEGPVAGIRWIFNTLLGPGEFAPEAEKKAQEYFDRESEIIDAEFSKCMDFFTSRRIKLCSGGNDAK</sequence>
<keyword evidence="2" id="KW-1185">Reference proteome</keyword>
<name>A0A2A2M9I0_9GAMM</name>
<dbReference type="Proteomes" id="UP000218796">
    <property type="component" value="Unassembled WGS sequence"/>
</dbReference>
<organism evidence="1 2">
    <name type="scientific">Hafnia paralvei</name>
    <dbReference type="NCBI Taxonomy" id="546367"/>
    <lineage>
        <taxon>Bacteria</taxon>
        <taxon>Pseudomonadati</taxon>
        <taxon>Pseudomonadota</taxon>
        <taxon>Gammaproteobacteria</taxon>
        <taxon>Enterobacterales</taxon>
        <taxon>Hafniaceae</taxon>
        <taxon>Hafnia</taxon>
    </lineage>
</organism>
<dbReference type="AlphaFoldDB" id="A0A2A2M9I0"/>
<dbReference type="OrthoDB" id="7031589at2"/>
<accession>A0A2A2M9I0</accession>
<evidence type="ECO:0000313" key="1">
    <source>
        <dbReference type="EMBL" id="PAV95266.1"/>
    </source>
</evidence>
<evidence type="ECO:0008006" key="3">
    <source>
        <dbReference type="Google" id="ProtNLM"/>
    </source>
</evidence>
<proteinExistence type="predicted"/>
<protein>
    <recommendedName>
        <fullName evidence="3">Ead/Ea22-like family protein</fullName>
    </recommendedName>
</protein>